<feature type="compositionally biased region" description="Basic and acidic residues" evidence="1">
    <location>
        <begin position="111"/>
        <end position="129"/>
    </location>
</feature>
<reference evidence="2 3" key="1">
    <citation type="submission" date="2014-05" db="EMBL/GenBank/DDBJ databases">
        <title>Draft Genome Sequence of Kitasatospora cheerisanensis KCTC 2395.</title>
        <authorList>
            <person name="Nam D.H."/>
        </authorList>
    </citation>
    <scope>NUCLEOTIDE SEQUENCE [LARGE SCALE GENOMIC DNA]</scope>
    <source>
        <strain evidence="2 3">KCTC 2395</strain>
    </source>
</reference>
<feature type="compositionally biased region" description="Low complexity" evidence="1">
    <location>
        <begin position="29"/>
        <end position="45"/>
    </location>
</feature>
<proteinExistence type="predicted"/>
<feature type="compositionally biased region" description="Low complexity" evidence="1">
    <location>
        <begin position="154"/>
        <end position="184"/>
    </location>
</feature>
<organism evidence="2 3">
    <name type="scientific">Kitasatospora cheerisanensis KCTC 2395</name>
    <dbReference type="NCBI Taxonomy" id="1348663"/>
    <lineage>
        <taxon>Bacteria</taxon>
        <taxon>Bacillati</taxon>
        <taxon>Actinomycetota</taxon>
        <taxon>Actinomycetes</taxon>
        <taxon>Kitasatosporales</taxon>
        <taxon>Streptomycetaceae</taxon>
        <taxon>Kitasatospora</taxon>
    </lineage>
</organism>
<dbReference type="HOGENOM" id="CLU_753942_0_0_11"/>
<dbReference type="EMBL" id="JNBY01000015">
    <property type="protein sequence ID" value="KDN87850.1"/>
    <property type="molecule type" value="Genomic_DNA"/>
</dbReference>
<feature type="compositionally biased region" description="Basic and acidic residues" evidence="1">
    <location>
        <begin position="1"/>
        <end position="15"/>
    </location>
</feature>
<accession>A0A066ZCH9</accession>
<feature type="compositionally biased region" description="Basic and acidic residues" evidence="1">
    <location>
        <begin position="69"/>
        <end position="79"/>
    </location>
</feature>
<keyword evidence="3" id="KW-1185">Reference proteome</keyword>
<evidence type="ECO:0000256" key="1">
    <source>
        <dbReference type="SAM" id="MobiDB-lite"/>
    </source>
</evidence>
<feature type="compositionally biased region" description="Gly residues" evidence="1">
    <location>
        <begin position="54"/>
        <end position="64"/>
    </location>
</feature>
<evidence type="ECO:0000313" key="2">
    <source>
        <dbReference type="EMBL" id="KDN87850.1"/>
    </source>
</evidence>
<name>A0A066ZCH9_9ACTN</name>
<gene>
    <name evidence="2" type="ORF">KCH_04970</name>
</gene>
<sequence>MGRAGERQRRVRPDQDAVGGGPADRRPGRGAVAVGPAPSGPAAAARDGRRRGPGLHGVGVGDGAGAVPSDRRWAVRDDQSPAALAGADRRRPVRRAPVRGGARQRVAAGGADRRGRERQDHRTQPDGPDRPAAVARHAVRRARAAGRGGRAARRGPVLPRPAGARAALRHAAAPGRAAVAARARPPQPGPPGQGLRAGPGADRRPHPPGPGAAAGQRRDRRRGVPAAVPAARPAGRVAAPELHLGRTRADGAWGSWIQSQLAGRYLVETVLLDSEAGLRFPAFGPEHTVLLLSRTAVLQVAARHGWWEQVAAAVARGSLLLVRVDDVEAPAELDTTPVLDLLGAAEQDTRALLLDAVATLTGEPGAG</sequence>
<feature type="region of interest" description="Disordered" evidence="1">
    <location>
        <begin position="1"/>
        <end position="231"/>
    </location>
</feature>
<comment type="caution">
    <text evidence="2">The sequence shown here is derived from an EMBL/GenBank/DDBJ whole genome shotgun (WGS) entry which is preliminary data.</text>
</comment>
<evidence type="ECO:0000313" key="3">
    <source>
        <dbReference type="Proteomes" id="UP000027178"/>
    </source>
</evidence>
<feature type="compositionally biased region" description="Low complexity" evidence="1">
    <location>
        <begin position="98"/>
        <end position="110"/>
    </location>
</feature>
<dbReference type="Proteomes" id="UP000027178">
    <property type="component" value="Unassembled WGS sequence"/>
</dbReference>
<protein>
    <submittedName>
        <fullName evidence="2">Uncharacterized protein</fullName>
    </submittedName>
</protein>
<dbReference type="AlphaFoldDB" id="A0A066ZCH9"/>